<evidence type="ECO:0000256" key="1">
    <source>
        <dbReference type="SAM" id="Phobius"/>
    </source>
</evidence>
<evidence type="ECO:0000313" key="3">
    <source>
        <dbReference type="Proteomes" id="UP000196084"/>
    </source>
</evidence>
<proteinExistence type="predicted"/>
<keyword evidence="3" id="KW-1185">Reference proteome</keyword>
<evidence type="ECO:0000313" key="2">
    <source>
        <dbReference type="EMBL" id="OVE84196.1"/>
    </source>
</evidence>
<gene>
    <name evidence="2" type="ORF">B2G88_07175</name>
</gene>
<accession>A0A202E7E2</accession>
<keyword evidence="1" id="KW-0812">Transmembrane</keyword>
<dbReference type="AlphaFoldDB" id="A0A202E7E2"/>
<feature type="transmembrane region" description="Helical" evidence="1">
    <location>
        <begin position="7"/>
        <end position="24"/>
    </location>
</feature>
<dbReference type="EMBL" id="MWPH01000002">
    <property type="protein sequence ID" value="OVE84196.1"/>
    <property type="molecule type" value="Genomic_DNA"/>
</dbReference>
<comment type="caution">
    <text evidence="2">The sequence shown here is derived from an EMBL/GenBank/DDBJ whole genome shotgun (WGS) entry which is preliminary data.</text>
</comment>
<feature type="transmembrane region" description="Helical" evidence="1">
    <location>
        <begin position="61"/>
        <end position="79"/>
    </location>
</feature>
<keyword evidence="1" id="KW-0472">Membrane</keyword>
<dbReference type="Proteomes" id="UP000196084">
    <property type="component" value="Unassembled WGS sequence"/>
</dbReference>
<keyword evidence="1" id="KW-1133">Transmembrane helix</keyword>
<protein>
    <submittedName>
        <fullName evidence="2">Uncharacterized protein</fullName>
    </submittedName>
</protein>
<feature type="transmembrane region" description="Helical" evidence="1">
    <location>
        <begin position="30"/>
        <end position="54"/>
    </location>
</feature>
<organism evidence="2 3">
    <name type="scientific">Natronolimnobius baerhuensis</name>
    <dbReference type="NCBI Taxonomy" id="253108"/>
    <lineage>
        <taxon>Archaea</taxon>
        <taxon>Methanobacteriati</taxon>
        <taxon>Methanobacteriota</taxon>
        <taxon>Stenosarchaea group</taxon>
        <taxon>Halobacteria</taxon>
        <taxon>Halobacteriales</taxon>
        <taxon>Natrialbaceae</taxon>
        <taxon>Natronolimnobius</taxon>
    </lineage>
</organism>
<name>A0A202E7E2_9EURY</name>
<dbReference type="RefSeq" id="WP_087714405.1">
    <property type="nucleotide sequence ID" value="NZ_MWPH01000002.1"/>
</dbReference>
<sequence>MTNSPRADILGGGIPFGLLCLANVEAGNLLAVIAFGSLFLGTVIVCVSATAAAWVSANRAVYIGFVALIALGGLLDWILW</sequence>
<reference evidence="2 3" key="1">
    <citation type="submission" date="2017-02" db="EMBL/GenBank/DDBJ databases">
        <title>Natronthermophilus aegyptiacus gen. nov.,sp. nov., an aerobic, extremely halophilic alkalithermophilic archaeon isolated from the athalassohaline Wadi An Natrun, Egypt.</title>
        <authorList>
            <person name="Zhao B."/>
        </authorList>
    </citation>
    <scope>NUCLEOTIDE SEQUENCE [LARGE SCALE GENOMIC DNA]</scope>
    <source>
        <strain evidence="2 3">CGMCC 1.3597</strain>
    </source>
</reference>